<dbReference type="Gene3D" id="3.40.630.30">
    <property type="match status" value="1"/>
</dbReference>
<dbReference type="GO" id="GO:0016747">
    <property type="term" value="F:acyltransferase activity, transferring groups other than amino-acyl groups"/>
    <property type="evidence" value="ECO:0007669"/>
    <property type="project" value="InterPro"/>
</dbReference>
<dbReference type="PROSITE" id="PS51186">
    <property type="entry name" value="GNAT"/>
    <property type="match status" value="1"/>
</dbReference>
<dbReference type="InterPro" id="IPR000182">
    <property type="entry name" value="GNAT_dom"/>
</dbReference>
<feature type="domain" description="N-acetyltransferase" evidence="1">
    <location>
        <begin position="1"/>
        <end position="121"/>
    </location>
</feature>
<keyword evidence="2" id="KW-0808">Transferase</keyword>
<dbReference type="InterPro" id="IPR027365">
    <property type="entry name" value="GNAT_acetyltra_YdfB-like"/>
</dbReference>
<dbReference type="Pfam" id="PF12746">
    <property type="entry name" value="GNAT_acetyltran"/>
    <property type="match status" value="1"/>
</dbReference>
<accession>E0I5N4</accession>
<dbReference type="Proteomes" id="UP000005387">
    <property type="component" value="Unassembled WGS sequence"/>
</dbReference>
<evidence type="ECO:0000259" key="1">
    <source>
        <dbReference type="PROSITE" id="PS51186"/>
    </source>
</evidence>
<sequence length="121" mass="13664">MIHQFDVTRFNEAIIYDANLPWQTDLAMVAKQNGEIVGVAGASKTCAKMWQIGVEILPSFRNFGLASYLVNRLTLEILERGDIPSYDVNASNIASQKVAYRVGYFPAWVTDWRCNFEGLEL</sequence>
<evidence type="ECO:0000313" key="3">
    <source>
        <dbReference type="Proteomes" id="UP000005387"/>
    </source>
</evidence>
<name>E0I5N4_9BACL</name>
<dbReference type="InterPro" id="IPR016181">
    <property type="entry name" value="Acyl_CoA_acyltransferase"/>
</dbReference>
<evidence type="ECO:0000313" key="2">
    <source>
        <dbReference type="EMBL" id="EFM12276.1"/>
    </source>
</evidence>
<gene>
    <name evidence="2" type="ORF">PaecuDRAFT_0956</name>
</gene>
<dbReference type="RefSeq" id="WP_006036971.1">
    <property type="nucleotide sequence ID" value="NZ_AEDD01000002.1"/>
</dbReference>
<dbReference type="eggNOG" id="COG3393">
    <property type="taxonomic scope" value="Bacteria"/>
</dbReference>
<dbReference type="STRING" id="717606.PaecuDRAFT_0956"/>
<dbReference type="CDD" id="cd04301">
    <property type="entry name" value="NAT_SF"/>
    <property type="match status" value="1"/>
</dbReference>
<dbReference type="EMBL" id="AEDD01000002">
    <property type="protein sequence ID" value="EFM12276.1"/>
    <property type="molecule type" value="Genomic_DNA"/>
</dbReference>
<dbReference type="SUPFAM" id="SSF55729">
    <property type="entry name" value="Acyl-CoA N-acyltransferases (Nat)"/>
    <property type="match status" value="1"/>
</dbReference>
<protein>
    <submittedName>
        <fullName evidence="2">GCN5-related N-acetyltransferase</fullName>
    </submittedName>
</protein>
<reference evidence="2 3" key="1">
    <citation type="submission" date="2010-07" db="EMBL/GenBank/DDBJ databases">
        <title>The draft genome of Paenibacillus curdlanolyticus YK9.</title>
        <authorList>
            <consortium name="US DOE Joint Genome Institute (JGI-PGF)"/>
            <person name="Lucas S."/>
            <person name="Copeland A."/>
            <person name="Lapidus A."/>
            <person name="Cheng J.-F."/>
            <person name="Bruce D."/>
            <person name="Goodwin L."/>
            <person name="Pitluck S."/>
            <person name="Land M.L."/>
            <person name="Hauser L."/>
            <person name="Chang Y.-J."/>
            <person name="Jeffries C."/>
            <person name="Anderson I.J."/>
            <person name="Johnson E."/>
            <person name="Loganathan U."/>
            <person name="Mulhopadhyay B."/>
            <person name="Kyrpides N."/>
            <person name="Woyke T.J."/>
        </authorList>
    </citation>
    <scope>NUCLEOTIDE SEQUENCE [LARGE SCALE GENOMIC DNA]</scope>
    <source>
        <strain evidence="2 3">YK9</strain>
    </source>
</reference>
<keyword evidence="3" id="KW-1185">Reference proteome</keyword>
<dbReference type="AlphaFoldDB" id="E0I5N4"/>
<proteinExistence type="predicted"/>
<organism evidence="2 3">
    <name type="scientific">Paenibacillus curdlanolyticus YK9</name>
    <dbReference type="NCBI Taxonomy" id="717606"/>
    <lineage>
        <taxon>Bacteria</taxon>
        <taxon>Bacillati</taxon>
        <taxon>Bacillota</taxon>
        <taxon>Bacilli</taxon>
        <taxon>Bacillales</taxon>
        <taxon>Paenibacillaceae</taxon>
        <taxon>Paenibacillus</taxon>
    </lineage>
</organism>